<protein>
    <submittedName>
        <fullName evidence="8">MYND finger domain-containing protein</fullName>
    </submittedName>
</protein>
<dbReference type="PROSITE" id="PS01360">
    <property type="entry name" value="ZF_MYND_1"/>
    <property type="match status" value="1"/>
</dbReference>
<evidence type="ECO:0000313" key="7">
    <source>
        <dbReference type="EMBL" id="KAH0956934.1"/>
    </source>
</evidence>
<evidence type="ECO:0000256" key="5">
    <source>
        <dbReference type="SAM" id="MobiDB-lite"/>
    </source>
</evidence>
<keyword evidence="2 4" id="KW-0863">Zinc-finger</keyword>
<name>A0A9P8MTZ8_9HYPO</name>
<evidence type="ECO:0000313" key="9">
    <source>
        <dbReference type="Proteomes" id="UP000824596"/>
    </source>
</evidence>
<feature type="compositionally biased region" description="Polar residues" evidence="5">
    <location>
        <begin position="52"/>
        <end position="67"/>
    </location>
</feature>
<dbReference type="OrthoDB" id="432970at2759"/>
<dbReference type="Gene3D" id="6.10.140.2220">
    <property type="match status" value="1"/>
</dbReference>
<sequence length="244" mass="27367">MALECNSCKKSPPEVALLKRCAKCSTTPYCSRDCQKADWKVHKKVCGKQADATTSFQDGPTTGNSSPPKGLEQGVIRPFTRLENRTWLHDRSERDVYGLLIDAYRLRVEDMYNIEGEADADSIYGGAANGLRGFKRFLERVERCPGILPPWWDAKKKECETLGMTPSQWHDLRSAVEKSDIIEQYGDSRFPMQLRMFAESVYGRAPSGTSGTAMSQMMVAMEQGKAEGMESHMMDMSAAMLGRR</sequence>
<dbReference type="PROSITE" id="PS50865">
    <property type="entry name" value="ZF_MYND_2"/>
    <property type="match status" value="1"/>
</dbReference>
<dbReference type="RefSeq" id="XP_044718880.1">
    <property type="nucleotide sequence ID" value="XM_044865916.1"/>
</dbReference>
<evidence type="ECO:0000256" key="3">
    <source>
        <dbReference type="ARBA" id="ARBA00022833"/>
    </source>
</evidence>
<evidence type="ECO:0000256" key="2">
    <source>
        <dbReference type="ARBA" id="ARBA00022771"/>
    </source>
</evidence>
<gene>
    <name evidence="8" type="ORF">HRG_07445</name>
    <name evidence="7" type="ORF">HRG_11999</name>
</gene>
<dbReference type="AlphaFoldDB" id="A0A9P8MTZ8"/>
<dbReference type="SUPFAM" id="SSF144232">
    <property type="entry name" value="HIT/MYND zinc finger-like"/>
    <property type="match status" value="1"/>
</dbReference>
<feature type="domain" description="MYND-type" evidence="6">
    <location>
        <begin position="5"/>
        <end position="46"/>
    </location>
</feature>
<feature type="region of interest" description="Disordered" evidence="5">
    <location>
        <begin position="52"/>
        <end position="72"/>
    </location>
</feature>
<evidence type="ECO:0000256" key="4">
    <source>
        <dbReference type="PROSITE-ProRule" id="PRU00134"/>
    </source>
</evidence>
<comment type="caution">
    <text evidence="8">The sequence shown here is derived from an EMBL/GenBank/DDBJ whole genome shotgun (WGS) entry which is preliminary data.</text>
</comment>
<keyword evidence="3" id="KW-0862">Zinc</keyword>
<keyword evidence="9" id="KW-1185">Reference proteome</keyword>
<proteinExistence type="predicted"/>
<dbReference type="GO" id="GO:0008270">
    <property type="term" value="F:zinc ion binding"/>
    <property type="evidence" value="ECO:0007669"/>
    <property type="project" value="UniProtKB-KW"/>
</dbReference>
<dbReference type="Pfam" id="PF01753">
    <property type="entry name" value="zf-MYND"/>
    <property type="match status" value="1"/>
</dbReference>
<organism evidence="8 9">
    <name type="scientific">Hirsutella rhossiliensis</name>
    <dbReference type="NCBI Taxonomy" id="111463"/>
    <lineage>
        <taxon>Eukaryota</taxon>
        <taxon>Fungi</taxon>
        <taxon>Dikarya</taxon>
        <taxon>Ascomycota</taxon>
        <taxon>Pezizomycotina</taxon>
        <taxon>Sordariomycetes</taxon>
        <taxon>Hypocreomycetidae</taxon>
        <taxon>Hypocreales</taxon>
        <taxon>Ophiocordycipitaceae</taxon>
        <taxon>Hirsutella</taxon>
    </lineage>
</organism>
<evidence type="ECO:0000259" key="6">
    <source>
        <dbReference type="PROSITE" id="PS50865"/>
    </source>
</evidence>
<evidence type="ECO:0000256" key="1">
    <source>
        <dbReference type="ARBA" id="ARBA00022723"/>
    </source>
</evidence>
<keyword evidence="1" id="KW-0479">Metal-binding</keyword>
<reference evidence="8" key="1">
    <citation type="submission" date="2021-09" db="EMBL/GenBank/DDBJ databases">
        <title>A high-quality genome of the endoparasitic fungus Hirsutella rhossiliensis with a comparison of Hirsutella genomes reveals transposable elements contributing to genome size variation.</title>
        <authorList>
            <person name="Lin R."/>
            <person name="Jiao Y."/>
            <person name="Sun X."/>
            <person name="Ling J."/>
            <person name="Xie B."/>
            <person name="Cheng X."/>
        </authorList>
    </citation>
    <scope>NUCLEOTIDE SEQUENCE</scope>
    <source>
        <strain evidence="8">HR02</strain>
    </source>
</reference>
<accession>A0A9P8MTZ8</accession>
<evidence type="ECO:0000313" key="8">
    <source>
        <dbReference type="EMBL" id="KAH0961367.1"/>
    </source>
</evidence>
<dbReference type="EMBL" id="JAIZPD010000008">
    <property type="protein sequence ID" value="KAH0961367.1"/>
    <property type="molecule type" value="Genomic_DNA"/>
</dbReference>
<dbReference type="InterPro" id="IPR002893">
    <property type="entry name" value="Znf_MYND"/>
</dbReference>
<dbReference type="GeneID" id="68356574"/>
<dbReference type="EMBL" id="JAIZPD010000033">
    <property type="protein sequence ID" value="KAH0956934.1"/>
    <property type="molecule type" value="Genomic_DNA"/>
</dbReference>
<dbReference type="Proteomes" id="UP000824596">
    <property type="component" value="Unassembled WGS sequence"/>
</dbReference>